<evidence type="ECO:0000313" key="1">
    <source>
        <dbReference type="EMBL" id="PSH67447.1"/>
    </source>
</evidence>
<keyword evidence="2" id="KW-1185">Reference proteome</keyword>
<sequence length="72" mass="8093">MAIYPRKPIMHRPRRQLLMGSWHETPSLTHVLPRLEKFRSSAIQSCPGTGENGRTIIDSGQALSTLARKIVV</sequence>
<proteinExistence type="predicted"/>
<comment type="caution">
    <text evidence="1">The sequence shown here is derived from an EMBL/GenBank/DDBJ whole genome shotgun (WGS) entry which is preliminary data.</text>
</comment>
<organism evidence="1 2">
    <name type="scientific">Phyllobacterium sophorae</name>
    <dbReference type="NCBI Taxonomy" id="1520277"/>
    <lineage>
        <taxon>Bacteria</taxon>
        <taxon>Pseudomonadati</taxon>
        <taxon>Pseudomonadota</taxon>
        <taxon>Alphaproteobacteria</taxon>
        <taxon>Hyphomicrobiales</taxon>
        <taxon>Phyllobacteriaceae</taxon>
        <taxon>Phyllobacterium</taxon>
    </lineage>
</organism>
<dbReference type="AlphaFoldDB" id="A0A2P7BLU4"/>
<dbReference type="EMBL" id="PGGM01000001">
    <property type="protein sequence ID" value="PSH67447.1"/>
    <property type="molecule type" value="Genomic_DNA"/>
</dbReference>
<name>A0A2P7BLU4_9HYPH</name>
<accession>A0A2P7BLU4</accession>
<protein>
    <submittedName>
        <fullName evidence="1">Uncharacterized protein</fullName>
    </submittedName>
</protein>
<gene>
    <name evidence="1" type="ORF">CU103_03635</name>
</gene>
<dbReference type="Proteomes" id="UP000241764">
    <property type="component" value="Unassembled WGS sequence"/>
</dbReference>
<evidence type="ECO:0000313" key="2">
    <source>
        <dbReference type="Proteomes" id="UP000241764"/>
    </source>
</evidence>
<reference evidence="2" key="1">
    <citation type="submission" date="2017-11" db="EMBL/GenBank/DDBJ databases">
        <authorList>
            <person name="Kuznetsova I."/>
            <person name="Sazanova A."/>
            <person name="Chirak E."/>
            <person name="Safronova V."/>
            <person name="Willems A."/>
        </authorList>
    </citation>
    <scope>NUCLEOTIDE SEQUENCE [LARGE SCALE GENOMIC DNA]</scope>
    <source>
        <strain evidence="2">CCBAU 03422</strain>
    </source>
</reference>